<evidence type="ECO:0000313" key="10">
    <source>
        <dbReference type="EMBL" id="USW58826.1"/>
    </source>
</evidence>
<feature type="chain" id="PRO_5040485585" evidence="8">
    <location>
        <begin position="20"/>
        <end position="137"/>
    </location>
</feature>
<dbReference type="EMBL" id="CP099428">
    <property type="protein sequence ID" value="USW58826.1"/>
    <property type="molecule type" value="Genomic_DNA"/>
</dbReference>
<dbReference type="GO" id="GO:0046872">
    <property type="term" value="F:metal ion binding"/>
    <property type="evidence" value="ECO:0007669"/>
    <property type="project" value="UniProtKB-KW"/>
</dbReference>
<feature type="domain" description="Heme haloperoxidase family profile" evidence="9">
    <location>
        <begin position="45"/>
        <end position="137"/>
    </location>
</feature>
<dbReference type="GO" id="GO:0004601">
    <property type="term" value="F:peroxidase activity"/>
    <property type="evidence" value="ECO:0007669"/>
    <property type="project" value="UniProtKB-KW"/>
</dbReference>
<keyword evidence="4" id="KW-0479">Metal-binding</keyword>
<accession>A0A9Q9B9H9</accession>
<dbReference type="SUPFAM" id="SSF47571">
    <property type="entry name" value="Cloroperoxidase"/>
    <property type="match status" value="1"/>
</dbReference>
<evidence type="ECO:0000256" key="4">
    <source>
        <dbReference type="ARBA" id="ARBA00022723"/>
    </source>
</evidence>
<sequence>MHFSNILLSASLLSHAVSAHPQNGGLVGGLLDILLFDQLRSLGRAACLYIWATRVADQRGPCPGLNTLANHGYISRTGTSNIVEFALACNRVYNMGIDLATILAAYGGIFNGAVVAWSIGGSNCTGIAGSHNNYEGR</sequence>
<dbReference type="PROSITE" id="PS51405">
    <property type="entry name" value="HEME_HALOPEROXIDASE"/>
    <property type="match status" value="1"/>
</dbReference>
<evidence type="ECO:0000256" key="5">
    <source>
        <dbReference type="ARBA" id="ARBA00023002"/>
    </source>
</evidence>
<organism evidence="10 11">
    <name type="scientific">Septoria linicola</name>
    <dbReference type="NCBI Taxonomy" id="215465"/>
    <lineage>
        <taxon>Eukaryota</taxon>
        <taxon>Fungi</taxon>
        <taxon>Dikarya</taxon>
        <taxon>Ascomycota</taxon>
        <taxon>Pezizomycotina</taxon>
        <taxon>Dothideomycetes</taxon>
        <taxon>Dothideomycetidae</taxon>
        <taxon>Mycosphaerellales</taxon>
        <taxon>Mycosphaerellaceae</taxon>
        <taxon>Septoria</taxon>
    </lineage>
</organism>
<comment type="similarity">
    <text evidence="7">Belongs to the chloroperoxidase family.</text>
</comment>
<keyword evidence="2" id="KW-0575">Peroxidase</keyword>
<comment type="cofactor">
    <cofactor evidence="1">
        <name>heme b</name>
        <dbReference type="ChEBI" id="CHEBI:60344"/>
    </cofactor>
</comment>
<keyword evidence="11" id="KW-1185">Reference proteome</keyword>
<evidence type="ECO:0000256" key="2">
    <source>
        <dbReference type="ARBA" id="ARBA00022559"/>
    </source>
</evidence>
<keyword evidence="8" id="KW-0732">Signal</keyword>
<keyword evidence="3" id="KW-0349">Heme</keyword>
<protein>
    <submittedName>
        <fullName evidence="10">Chloroperoxidase</fullName>
    </submittedName>
</protein>
<dbReference type="AlphaFoldDB" id="A0A9Q9B9H9"/>
<keyword evidence="5" id="KW-0560">Oxidoreductase</keyword>
<keyword evidence="6" id="KW-0408">Iron</keyword>
<feature type="signal peptide" evidence="8">
    <location>
        <begin position="1"/>
        <end position="19"/>
    </location>
</feature>
<reference evidence="10" key="1">
    <citation type="submission" date="2022-06" db="EMBL/GenBank/DDBJ databases">
        <title>Complete genome sequences of two strains of the flax pathogen Septoria linicola.</title>
        <authorList>
            <person name="Lapalu N."/>
            <person name="Simon A."/>
            <person name="Demenou B."/>
            <person name="Paumier D."/>
            <person name="Guillot M.-P."/>
            <person name="Gout L."/>
            <person name="Valade R."/>
        </authorList>
    </citation>
    <scope>NUCLEOTIDE SEQUENCE</scope>
    <source>
        <strain evidence="10">SE15195</strain>
    </source>
</reference>
<evidence type="ECO:0000256" key="6">
    <source>
        <dbReference type="ARBA" id="ARBA00023004"/>
    </source>
</evidence>
<dbReference type="InterPro" id="IPR000028">
    <property type="entry name" value="Chloroperoxidase"/>
</dbReference>
<dbReference type="PANTHER" id="PTHR33577:SF16">
    <property type="entry name" value="HEME HALOPEROXIDASE FAMILY PROFILE DOMAIN-CONTAINING PROTEIN"/>
    <property type="match status" value="1"/>
</dbReference>
<evidence type="ECO:0000256" key="1">
    <source>
        <dbReference type="ARBA" id="ARBA00001970"/>
    </source>
</evidence>
<evidence type="ECO:0000259" key="9">
    <source>
        <dbReference type="PROSITE" id="PS51405"/>
    </source>
</evidence>
<dbReference type="Gene3D" id="1.10.489.10">
    <property type="entry name" value="Chloroperoxidase-like"/>
    <property type="match status" value="1"/>
</dbReference>
<dbReference type="Proteomes" id="UP001056384">
    <property type="component" value="Chromosome 11"/>
</dbReference>
<evidence type="ECO:0000313" key="11">
    <source>
        <dbReference type="Proteomes" id="UP001056384"/>
    </source>
</evidence>
<evidence type="ECO:0000256" key="3">
    <source>
        <dbReference type="ARBA" id="ARBA00022617"/>
    </source>
</evidence>
<evidence type="ECO:0000256" key="7">
    <source>
        <dbReference type="ARBA" id="ARBA00025795"/>
    </source>
</evidence>
<evidence type="ECO:0000256" key="8">
    <source>
        <dbReference type="SAM" id="SignalP"/>
    </source>
</evidence>
<proteinExistence type="inferred from homology"/>
<name>A0A9Q9B9H9_9PEZI</name>
<dbReference type="InterPro" id="IPR036851">
    <property type="entry name" value="Chloroperoxidase-like_sf"/>
</dbReference>
<dbReference type="PANTHER" id="PTHR33577">
    <property type="entry name" value="STERIGMATOCYSTIN BIOSYNTHESIS PEROXIDASE STCC-RELATED"/>
    <property type="match status" value="1"/>
</dbReference>
<gene>
    <name evidence="10" type="ORF">Slin15195_G121450</name>
</gene>
<dbReference type="Pfam" id="PF01328">
    <property type="entry name" value="Peroxidase_2"/>
    <property type="match status" value="1"/>
</dbReference>